<protein>
    <submittedName>
        <fullName evidence="4">Fumarylacetoacetate hydrolase family protein</fullName>
    </submittedName>
</protein>
<feature type="domain" description="Fumarylacetoacetase-like C-terminal" evidence="3">
    <location>
        <begin position="76"/>
        <end position="281"/>
    </location>
</feature>
<dbReference type="InterPro" id="IPR036663">
    <property type="entry name" value="Fumarylacetoacetase_C_sf"/>
</dbReference>
<dbReference type="SUPFAM" id="SSF56529">
    <property type="entry name" value="FAH"/>
    <property type="match status" value="1"/>
</dbReference>
<dbReference type="Pfam" id="PF01557">
    <property type="entry name" value="FAA_hydrolase"/>
    <property type="match status" value="1"/>
</dbReference>
<reference evidence="5" key="1">
    <citation type="journal article" date="2019" name="Int. J. Syst. Evol. Microbiol.">
        <title>The Global Catalogue of Microorganisms (GCM) 10K type strain sequencing project: providing services to taxonomists for standard genome sequencing and annotation.</title>
        <authorList>
            <consortium name="The Broad Institute Genomics Platform"/>
            <consortium name="The Broad Institute Genome Sequencing Center for Infectious Disease"/>
            <person name="Wu L."/>
            <person name="Ma J."/>
        </authorList>
    </citation>
    <scope>NUCLEOTIDE SEQUENCE [LARGE SCALE GENOMIC DNA]</scope>
    <source>
        <strain evidence="5">NBRC 111756</strain>
    </source>
</reference>
<dbReference type="GO" id="GO:0016787">
    <property type="term" value="F:hydrolase activity"/>
    <property type="evidence" value="ECO:0007669"/>
    <property type="project" value="UniProtKB-KW"/>
</dbReference>
<gene>
    <name evidence="4" type="ORF">ACFQDL_23305</name>
</gene>
<evidence type="ECO:0000313" key="5">
    <source>
        <dbReference type="Proteomes" id="UP001596422"/>
    </source>
</evidence>
<dbReference type="InterPro" id="IPR051121">
    <property type="entry name" value="FAH"/>
</dbReference>
<name>A0ABW2A5B3_9GAMM</name>
<sequence>MRFVNFEQDGRKGVAVEASGTMRGLLEGDAGYPGGLQDLVSRGAEALQAAERVLAEAPVVDAGTIQYLPPIERPGKIVCVGLNYADHTKESPYEQPDYPTFFPRFSTSLIGHGAAMIRPRASEQLDFEGELAVVIGSRGRHIPRDQALAHVAGYSIFNEGSIRDYQFKSPQWTVGKNFDATGAFGPVFVSADELPAGAKGLTLVTRLNDQVVQQGNTDDMIFDVAELISILSEAVTLEPGDVIVSGTPAGIGWARRPPLFMKPGDVCTVEIEGIGTLQNKIEDEAALA</sequence>
<organism evidence="4 5">
    <name type="scientific">Marinobacterium aestuariivivens</name>
    <dbReference type="NCBI Taxonomy" id="1698799"/>
    <lineage>
        <taxon>Bacteria</taxon>
        <taxon>Pseudomonadati</taxon>
        <taxon>Pseudomonadota</taxon>
        <taxon>Gammaproteobacteria</taxon>
        <taxon>Oceanospirillales</taxon>
        <taxon>Oceanospirillaceae</taxon>
        <taxon>Marinobacterium</taxon>
    </lineage>
</organism>
<comment type="similarity">
    <text evidence="1">Belongs to the FAH family.</text>
</comment>
<keyword evidence="2" id="KW-0479">Metal-binding</keyword>
<proteinExistence type="inferred from homology"/>
<dbReference type="RefSeq" id="WP_379911097.1">
    <property type="nucleotide sequence ID" value="NZ_JBHSWE010000001.1"/>
</dbReference>
<dbReference type="Gene3D" id="3.90.850.10">
    <property type="entry name" value="Fumarylacetoacetase-like, C-terminal domain"/>
    <property type="match status" value="1"/>
</dbReference>
<dbReference type="PANTHER" id="PTHR42796:SF4">
    <property type="entry name" value="FUMARYLACETOACETATE HYDROLASE DOMAIN-CONTAINING PROTEIN 2A"/>
    <property type="match status" value="1"/>
</dbReference>
<evidence type="ECO:0000259" key="3">
    <source>
        <dbReference type="Pfam" id="PF01557"/>
    </source>
</evidence>
<evidence type="ECO:0000313" key="4">
    <source>
        <dbReference type="EMBL" id="MFC6672673.1"/>
    </source>
</evidence>
<dbReference type="InterPro" id="IPR011234">
    <property type="entry name" value="Fumarylacetoacetase-like_C"/>
</dbReference>
<accession>A0ABW2A5B3</accession>
<dbReference type="EMBL" id="JBHSWE010000001">
    <property type="protein sequence ID" value="MFC6672673.1"/>
    <property type="molecule type" value="Genomic_DNA"/>
</dbReference>
<evidence type="ECO:0000256" key="2">
    <source>
        <dbReference type="ARBA" id="ARBA00022723"/>
    </source>
</evidence>
<keyword evidence="5" id="KW-1185">Reference proteome</keyword>
<evidence type="ECO:0000256" key="1">
    <source>
        <dbReference type="ARBA" id="ARBA00010211"/>
    </source>
</evidence>
<comment type="caution">
    <text evidence="4">The sequence shown here is derived from an EMBL/GenBank/DDBJ whole genome shotgun (WGS) entry which is preliminary data.</text>
</comment>
<dbReference type="Proteomes" id="UP001596422">
    <property type="component" value="Unassembled WGS sequence"/>
</dbReference>
<keyword evidence="4" id="KW-0378">Hydrolase</keyword>
<dbReference type="PANTHER" id="PTHR42796">
    <property type="entry name" value="FUMARYLACETOACETATE HYDROLASE DOMAIN-CONTAINING PROTEIN 2A-RELATED"/>
    <property type="match status" value="1"/>
</dbReference>